<dbReference type="EMBL" id="VUNR01000006">
    <property type="protein sequence ID" value="MSU08260.1"/>
    <property type="molecule type" value="Genomic_DNA"/>
</dbReference>
<evidence type="ECO:0000259" key="2">
    <source>
        <dbReference type="Pfam" id="PF00437"/>
    </source>
</evidence>
<evidence type="ECO:0000313" key="4">
    <source>
        <dbReference type="Proteomes" id="UP000433181"/>
    </source>
</evidence>
<dbReference type="InterPro" id="IPR001482">
    <property type="entry name" value="T2SS/T4SS_dom"/>
</dbReference>
<feature type="domain" description="Bacterial type II secretion system protein E" evidence="2">
    <location>
        <begin position="10"/>
        <end position="289"/>
    </location>
</feature>
<dbReference type="SUPFAM" id="SSF52540">
    <property type="entry name" value="P-loop containing nucleoside triphosphate hydrolases"/>
    <property type="match status" value="1"/>
</dbReference>
<sequence length="344" mass="38220">MGVRQRDFVRILRCASEAGISDVHMTANEPVCWRRGDVLSHLKEYVPSESDMYGLFKLIVKEDAWEKMCSDNAVNCAWAMDSWRYRVHVYKKRGQISFAIRTLPRQIPALEQLGQAEIAGRFGDRRQGLFLVTGATGAGKSTTVAALLESMNRSGNLHILTLEDPIEFLFTKGYGLVSQLEKGDDFGDYFQAVENAMREGPDVIMVSELRDYRTVHAVLNAAVSGHYVIATMHAGSVTETVERLISMYPEEQQSMGRSLLAASLQGICTQQLLTGRGGIKHCAVECLNANHAARNIIRSGKYEQLHNIIQSGMAEGMQSMEMGVDKLRKANLVRREFGKVLSAG</sequence>
<dbReference type="GO" id="GO:0016887">
    <property type="term" value="F:ATP hydrolysis activity"/>
    <property type="evidence" value="ECO:0007669"/>
    <property type="project" value="InterPro"/>
</dbReference>
<reference evidence="3 4" key="1">
    <citation type="submission" date="2019-08" db="EMBL/GenBank/DDBJ databases">
        <title>In-depth cultivation of the pig gut microbiome towards novel bacterial diversity and tailored functional studies.</title>
        <authorList>
            <person name="Wylensek D."/>
            <person name="Hitch T.C.A."/>
            <person name="Clavel T."/>
        </authorList>
    </citation>
    <scope>NUCLEOTIDE SEQUENCE [LARGE SCALE GENOMIC DNA]</scope>
    <source>
        <strain evidence="3 4">WCA-693-APC-5D-A</strain>
    </source>
</reference>
<protein>
    <submittedName>
        <fullName evidence="3">DUF87 domain-containing protein</fullName>
    </submittedName>
</protein>
<comment type="caution">
    <text evidence="3">The sequence shown here is derived from an EMBL/GenBank/DDBJ whole genome shotgun (WGS) entry which is preliminary data.</text>
</comment>
<comment type="similarity">
    <text evidence="1">Belongs to the GSP E family.</text>
</comment>
<name>A0A6I2UF54_9FIRM</name>
<dbReference type="InterPro" id="IPR050921">
    <property type="entry name" value="T4SS_GSP_E_ATPase"/>
</dbReference>
<dbReference type="RefSeq" id="WP_154406427.1">
    <property type="nucleotide sequence ID" value="NZ_JAQXJM010000183.1"/>
</dbReference>
<dbReference type="Proteomes" id="UP000433181">
    <property type="component" value="Unassembled WGS sequence"/>
</dbReference>
<dbReference type="PANTHER" id="PTHR30486:SF6">
    <property type="entry name" value="TYPE IV PILUS RETRACTATION ATPASE PILT"/>
    <property type="match status" value="1"/>
</dbReference>
<gene>
    <name evidence="3" type="ORF">FYJ84_04560</name>
</gene>
<keyword evidence="4" id="KW-1185">Reference proteome</keyword>
<accession>A0A6I2UF54</accession>
<evidence type="ECO:0000313" key="3">
    <source>
        <dbReference type="EMBL" id="MSU08260.1"/>
    </source>
</evidence>
<evidence type="ECO:0000256" key="1">
    <source>
        <dbReference type="ARBA" id="ARBA00006611"/>
    </source>
</evidence>
<dbReference type="Gene3D" id="3.30.450.90">
    <property type="match status" value="1"/>
</dbReference>
<dbReference type="AlphaFoldDB" id="A0A6I2UF54"/>
<dbReference type="GeneID" id="96778177"/>
<dbReference type="Gene3D" id="3.40.50.300">
    <property type="entry name" value="P-loop containing nucleotide triphosphate hydrolases"/>
    <property type="match status" value="1"/>
</dbReference>
<proteinExistence type="inferred from homology"/>
<organism evidence="3 4">
    <name type="scientific">Anaerovibrio slackiae</name>
    <dbReference type="NCBI Taxonomy" id="2652309"/>
    <lineage>
        <taxon>Bacteria</taxon>
        <taxon>Bacillati</taxon>
        <taxon>Bacillota</taxon>
        <taxon>Negativicutes</taxon>
        <taxon>Selenomonadales</taxon>
        <taxon>Selenomonadaceae</taxon>
        <taxon>Anaerovibrio</taxon>
    </lineage>
</organism>
<dbReference type="InterPro" id="IPR027417">
    <property type="entry name" value="P-loop_NTPase"/>
</dbReference>
<dbReference type="PANTHER" id="PTHR30486">
    <property type="entry name" value="TWITCHING MOTILITY PROTEIN PILT"/>
    <property type="match status" value="1"/>
</dbReference>
<dbReference type="Pfam" id="PF00437">
    <property type="entry name" value="T2SSE"/>
    <property type="match status" value="1"/>
</dbReference>